<name>A0A2N5XV92_9HYPH</name>
<protein>
    <submittedName>
        <fullName evidence="5">Glucokinase</fullName>
    </submittedName>
</protein>
<accession>A0A2N5XV92</accession>
<evidence type="ECO:0000256" key="3">
    <source>
        <dbReference type="RuleBase" id="RU004046"/>
    </source>
</evidence>
<feature type="transmembrane region" description="Helical" evidence="4">
    <location>
        <begin position="262"/>
        <end position="280"/>
    </location>
</feature>
<dbReference type="Gene3D" id="3.30.420.40">
    <property type="match status" value="1"/>
</dbReference>
<dbReference type="SUPFAM" id="SSF53067">
    <property type="entry name" value="Actin-like ATPase domain"/>
    <property type="match status" value="1"/>
</dbReference>
<dbReference type="AlphaFoldDB" id="A0A2N5XV92"/>
<keyword evidence="4" id="KW-0472">Membrane</keyword>
<dbReference type="GO" id="GO:0005829">
    <property type="term" value="C:cytosol"/>
    <property type="evidence" value="ECO:0007669"/>
    <property type="project" value="TreeGrafter"/>
</dbReference>
<dbReference type="GO" id="GO:0005524">
    <property type="term" value="F:ATP binding"/>
    <property type="evidence" value="ECO:0007669"/>
    <property type="project" value="InterPro"/>
</dbReference>
<keyword evidence="1" id="KW-0808">Transferase</keyword>
<keyword evidence="4" id="KW-0812">Transmembrane</keyword>
<keyword evidence="6" id="KW-1185">Reference proteome</keyword>
<evidence type="ECO:0000256" key="4">
    <source>
        <dbReference type="SAM" id="Phobius"/>
    </source>
</evidence>
<evidence type="ECO:0000256" key="1">
    <source>
        <dbReference type="ARBA" id="ARBA00022679"/>
    </source>
</evidence>
<dbReference type="PANTHER" id="PTHR47690:SF1">
    <property type="entry name" value="GLUCOKINASE"/>
    <property type="match status" value="1"/>
</dbReference>
<dbReference type="EMBL" id="PKUQ01000008">
    <property type="protein sequence ID" value="PLW78446.1"/>
    <property type="molecule type" value="Genomic_DNA"/>
</dbReference>
<dbReference type="InterPro" id="IPR043129">
    <property type="entry name" value="ATPase_NBD"/>
</dbReference>
<dbReference type="InterPro" id="IPR050201">
    <property type="entry name" value="Bacterial_glucokinase"/>
</dbReference>
<dbReference type="InterPro" id="IPR003836">
    <property type="entry name" value="Glucokinase"/>
</dbReference>
<comment type="similarity">
    <text evidence="3">Belongs to the bacterial glucokinase family.</text>
</comment>
<dbReference type="PANTHER" id="PTHR47690">
    <property type="entry name" value="GLUCOKINASE"/>
    <property type="match status" value="1"/>
</dbReference>
<keyword evidence="4" id="KW-1133">Transmembrane helix</keyword>
<dbReference type="OrthoDB" id="9800595at2"/>
<dbReference type="Pfam" id="PF02685">
    <property type="entry name" value="Glucokinase"/>
    <property type="match status" value="1"/>
</dbReference>
<keyword evidence="2 5" id="KW-0418">Kinase</keyword>
<evidence type="ECO:0000313" key="5">
    <source>
        <dbReference type="EMBL" id="PLW78446.1"/>
    </source>
</evidence>
<sequence length="334" mass="35982">MWDLVADVGGTNMRLAVAVEGRIKEQQTFETTGQLHLTEAVRAFVDKVGSAPRYLEVAAAGVIQNGYVTLTNAGQQGFSESDLVVAAGAQKARILNDFEAAAWSLVTAEPDDLTQIQGELPAPLRTPPAPTQPRLIVGPGTGLGVGTLAWAGEQPEVLQGEGGHVRIAPHTIEEVDIFTKLAELWPETQMDENKCLALEAEAIVSGTGMPYLMKALELLNGREPTEMSARDIFDVARTDGNSLAVRAVDMFCHHLGAVAGDLALYISAYGGVFLTGGVLLKNEWIFKRPAFLAGFNQGGRHTKFRVNIPIYLYRNSNFGLQGAINAMTYDPTMK</sequence>
<organism evidence="5 6">
    <name type="scientific">Cohaesibacter celericrescens</name>
    <dbReference type="NCBI Taxonomy" id="2067669"/>
    <lineage>
        <taxon>Bacteria</taxon>
        <taxon>Pseudomonadati</taxon>
        <taxon>Pseudomonadota</taxon>
        <taxon>Alphaproteobacteria</taxon>
        <taxon>Hyphomicrobiales</taxon>
        <taxon>Cohaesibacteraceae</taxon>
    </lineage>
</organism>
<evidence type="ECO:0000256" key="2">
    <source>
        <dbReference type="ARBA" id="ARBA00022777"/>
    </source>
</evidence>
<comment type="caution">
    <text evidence="5">The sequence shown here is derived from an EMBL/GenBank/DDBJ whole genome shotgun (WGS) entry which is preliminary data.</text>
</comment>
<gene>
    <name evidence="5" type="ORF">C0081_04440</name>
</gene>
<dbReference type="Proteomes" id="UP000234881">
    <property type="component" value="Unassembled WGS sequence"/>
</dbReference>
<reference evidence="5 6" key="1">
    <citation type="submission" date="2018-01" db="EMBL/GenBank/DDBJ databases">
        <title>The draft genome sequence of Cohaesibacter sp. H1304.</title>
        <authorList>
            <person name="Wang N.-N."/>
            <person name="Du Z.-J."/>
        </authorList>
    </citation>
    <scope>NUCLEOTIDE SEQUENCE [LARGE SCALE GENOMIC DNA]</scope>
    <source>
        <strain evidence="5 6">H1304</strain>
    </source>
</reference>
<proteinExistence type="inferred from homology"/>
<dbReference type="GO" id="GO:0006096">
    <property type="term" value="P:glycolytic process"/>
    <property type="evidence" value="ECO:0007669"/>
    <property type="project" value="InterPro"/>
</dbReference>
<dbReference type="CDD" id="cd24008">
    <property type="entry name" value="ASKHA_NBD_GLK"/>
    <property type="match status" value="1"/>
</dbReference>
<evidence type="ECO:0000313" key="6">
    <source>
        <dbReference type="Proteomes" id="UP000234881"/>
    </source>
</evidence>
<dbReference type="GO" id="GO:0004340">
    <property type="term" value="F:glucokinase activity"/>
    <property type="evidence" value="ECO:0007669"/>
    <property type="project" value="InterPro"/>
</dbReference>
<dbReference type="Gene3D" id="3.40.367.20">
    <property type="match status" value="1"/>
</dbReference>
<dbReference type="GO" id="GO:0005536">
    <property type="term" value="F:D-glucose binding"/>
    <property type="evidence" value="ECO:0007669"/>
    <property type="project" value="InterPro"/>
</dbReference>